<dbReference type="PATRIC" id="fig|1543721.4.peg.823"/>
<proteinExistence type="predicted"/>
<sequence length="202" mass="22298">MKILKIGSMLAILFVLAACVTINIYFPAAQAEEAAGRIVDDILGKQKPQEEQILEEKKSSSLDRPLYQTIAARTLEFLVPSAQAAQPDFNASSPAIRKLQASMRSRNSALTPYYNSGAVGFTRDAMIAVRDAAKIPLKDRNKVQGLVSSENSDRNALYRAIADANGHPEWEPEIRSTFARTWVEKAAGGWWYQNANGGWVQK</sequence>
<dbReference type="Pfam" id="PF07027">
    <property type="entry name" value="DUF1318"/>
    <property type="match status" value="1"/>
</dbReference>
<evidence type="ECO:0000313" key="2">
    <source>
        <dbReference type="Proteomes" id="UP000034410"/>
    </source>
</evidence>
<gene>
    <name evidence="1" type="ORF">AAY24_03935</name>
</gene>
<dbReference type="OrthoDB" id="8526313at2"/>
<evidence type="ECO:0008006" key="3">
    <source>
        <dbReference type="Google" id="ProtNLM"/>
    </source>
</evidence>
<dbReference type="AlphaFoldDB" id="A0A0F7JWA2"/>
<protein>
    <recommendedName>
        <fullName evidence="3">DUF1318 domain-containing protein</fullName>
    </recommendedName>
</protein>
<dbReference type="Proteomes" id="UP000034410">
    <property type="component" value="Chromosome"/>
</dbReference>
<dbReference type="EMBL" id="CP011412">
    <property type="protein sequence ID" value="AKH19649.1"/>
    <property type="molecule type" value="Genomic_DNA"/>
</dbReference>
<organism evidence="1 2">
    <name type="scientific">Sedimenticola thiotaurini</name>
    <dbReference type="NCBI Taxonomy" id="1543721"/>
    <lineage>
        <taxon>Bacteria</taxon>
        <taxon>Pseudomonadati</taxon>
        <taxon>Pseudomonadota</taxon>
        <taxon>Gammaproteobacteria</taxon>
        <taxon>Chromatiales</taxon>
        <taxon>Sedimenticolaceae</taxon>
        <taxon>Sedimenticola</taxon>
    </lineage>
</organism>
<evidence type="ECO:0000313" key="1">
    <source>
        <dbReference type="EMBL" id="AKH19649.1"/>
    </source>
</evidence>
<dbReference type="KEGG" id="seds:AAY24_03935"/>
<dbReference type="InterPro" id="IPR008309">
    <property type="entry name" value="YdbL"/>
</dbReference>
<reference evidence="1 2" key="1">
    <citation type="journal article" date="2015" name="Genome Announc.">
        <title>Complete Genome Sequence of Sedimenticola thiotaurini Strain SIP-G1, a Polyphosphate- and Polyhydroxyalkanoate-Accumulating Sulfur-Oxidizing Gammaproteobacterium Isolated from Salt Marsh Sediments.</title>
        <authorList>
            <person name="Flood B.E."/>
            <person name="Jones D.S."/>
            <person name="Bailey J.V."/>
        </authorList>
    </citation>
    <scope>NUCLEOTIDE SEQUENCE [LARGE SCALE GENOMIC DNA]</scope>
    <source>
        <strain evidence="1 2">SIP-G1</strain>
    </source>
</reference>
<keyword evidence="2" id="KW-1185">Reference proteome</keyword>
<dbReference type="RefSeq" id="WP_046858585.1">
    <property type="nucleotide sequence ID" value="NZ_CP011412.1"/>
</dbReference>
<name>A0A0F7JWA2_9GAMM</name>
<dbReference type="PROSITE" id="PS51257">
    <property type="entry name" value="PROKAR_LIPOPROTEIN"/>
    <property type="match status" value="1"/>
</dbReference>
<accession>A0A0F7JWA2</accession>